<sequence length="190" mass="20497">MSAELAECARGTRVASEAEIARRFGVGRAAARAAVQELERRFVVRRTQGSGTFVNRRIDYVISRSAPPSWSATIAAAGLPHEVAGAEFARRRVGERAAWVIARHVPAKRYLVATDPAYHALLSPVSVASLKVQGGPMDEREVAEFAAHPLAADAVALRRWDDAAKDPDGPRLTMPTLLAAHARCVAARRV</sequence>
<dbReference type="Pfam" id="PF00392">
    <property type="entry name" value="GntR"/>
    <property type="match status" value="1"/>
</dbReference>
<dbReference type="InterPro" id="IPR036390">
    <property type="entry name" value="WH_DNA-bd_sf"/>
</dbReference>
<dbReference type="PANTHER" id="PTHR40202">
    <property type="match status" value="1"/>
</dbReference>
<dbReference type="AlphaFoldDB" id="A0A7X6AV18"/>
<dbReference type="GO" id="GO:0003677">
    <property type="term" value="F:DNA binding"/>
    <property type="evidence" value="ECO:0007669"/>
    <property type="project" value="UniProtKB-KW"/>
</dbReference>
<dbReference type="Proteomes" id="UP000536624">
    <property type="component" value="Unassembled WGS sequence"/>
</dbReference>
<name>A0A7X6AV18_STRMQ</name>
<keyword evidence="1" id="KW-0805">Transcription regulation</keyword>
<evidence type="ECO:0000313" key="5">
    <source>
        <dbReference type="EMBL" id="NIY62706.1"/>
    </source>
</evidence>
<dbReference type="GO" id="GO:0003700">
    <property type="term" value="F:DNA-binding transcription factor activity"/>
    <property type="evidence" value="ECO:0007669"/>
    <property type="project" value="InterPro"/>
</dbReference>
<evidence type="ECO:0000256" key="1">
    <source>
        <dbReference type="ARBA" id="ARBA00023015"/>
    </source>
</evidence>
<dbReference type="InterPro" id="IPR000524">
    <property type="entry name" value="Tscrpt_reg_HTH_GntR"/>
</dbReference>
<feature type="domain" description="HTH gntR-type" evidence="4">
    <location>
        <begin position="1"/>
        <end position="57"/>
    </location>
</feature>
<evidence type="ECO:0000256" key="2">
    <source>
        <dbReference type="ARBA" id="ARBA00023125"/>
    </source>
</evidence>
<dbReference type="PROSITE" id="PS50949">
    <property type="entry name" value="HTH_GNTR"/>
    <property type="match status" value="1"/>
</dbReference>
<protein>
    <recommendedName>
        <fullName evidence="4">HTH gntR-type domain-containing protein</fullName>
    </recommendedName>
</protein>
<evidence type="ECO:0000313" key="6">
    <source>
        <dbReference type="Proteomes" id="UP000536624"/>
    </source>
</evidence>
<dbReference type="PANTHER" id="PTHR40202:SF1">
    <property type="entry name" value="HD DOMAIN-CONTAINING PROTEIN"/>
    <property type="match status" value="1"/>
</dbReference>
<dbReference type="InterPro" id="IPR052567">
    <property type="entry name" value="OP_Dioxygenase"/>
</dbReference>
<dbReference type="SMART" id="SM00345">
    <property type="entry name" value="HTH_GNTR"/>
    <property type="match status" value="1"/>
</dbReference>
<evidence type="ECO:0000259" key="4">
    <source>
        <dbReference type="PROSITE" id="PS50949"/>
    </source>
</evidence>
<gene>
    <name evidence="5" type="ORF">SMALB_0626</name>
</gene>
<organism evidence="5 6">
    <name type="scientific">Streptomyces malaysiensis</name>
    <dbReference type="NCBI Taxonomy" id="92644"/>
    <lineage>
        <taxon>Bacteria</taxon>
        <taxon>Bacillati</taxon>
        <taxon>Actinomycetota</taxon>
        <taxon>Actinomycetes</taxon>
        <taxon>Kitasatosporales</taxon>
        <taxon>Streptomycetaceae</taxon>
        <taxon>Streptomyces</taxon>
        <taxon>Streptomyces violaceusniger group</taxon>
    </lineage>
</organism>
<proteinExistence type="predicted"/>
<keyword evidence="2" id="KW-0238">DNA-binding</keyword>
<dbReference type="Gene3D" id="1.10.3210.10">
    <property type="entry name" value="Hypothetical protein af1432"/>
    <property type="match status" value="1"/>
</dbReference>
<reference evidence="5 6" key="1">
    <citation type="submission" date="2020-02" db="EMBL/GenBank/DDBJ databases">
        <title>Streptomyces malaysiensis DSM14702 (JHCC583434, PFL_A843) Genome sequencing and assembly.</title>
        <authorList>
            <person name="Samborskyy M."/>
        </authorList>
    </citation>
    <scope>NUCLEOTIDE SEQUENCE [LARGE SCALE GENOMIC DNA]</scope>
    <source>
        <strain evidence="5 6">DSM 14702</strain>
    </source>
</reference>
<dbReference type="EMBL" id="JAALLH010000001">
    <property type="protein sequence ID" value="NIY62706.1"/>
    <property type="molecule type" value="Genomic_DNA"/>
</dbReference>
<keyword evidence="3" id="KW-0804">Transcription</keyword>
<accession>A0A7X6AV18</accession>
<dbReference type="SUPFAM" id="SSF46785">
    <property type="entry name" value="Winged helix' DNA-binding domain"/>
    <property type="match status" value="1"/>
</dbReference>
<evidence type="ECO:0000256" key="3">
    <source>
        <dbReference type="ARBA" id="ARBA00023163"/>
    </source>
</evidence>
<comment type="caution">
    <text evidence="5">The sequence shown here is derived from an EMBL/GenBank/DDBJ whole genome shotgun (WGS) entry which is preliminary data.</text>
</comment>